<sequence length="106" mass="12322">MTVNWFSPLYYTLLIVLGLSFLWSIWLAAKEAFSRLRRLHQIPCTKCAFYTGDYRLKCTVRPCKALSEAAWNCVDFEPTDYPQINLDKIKPPCQKPVSKKSCPSWI</sequence>
<feature type="transmembrane region" description="Helical" evidence="1">
    <location>
        <begin position="6"/>
        <end position="29"/>
    </location>
</feature>
<gene>
    <name evidence="2" type="ORF">QQ055_07510</name>
</gene>
<name>A0ABT7LZ88_9CYAN</name>
<reference evidence="2 3" key="1">
    <citation type="submission" date="2023-06" db="EMBL/GenBank/DDBJ databases">
        <title>Whole genome sequence of Oscillatoria calcuttensis NRMC-F 0142.</title>
        <authorList>
            <person name="Shakena Fathima T."/>
            <person name="Muralitharan G."/>
            <person name="Thajuddin N."/>
        </authorList>
    </citation>
    <scope>NUCLEOTIDE SEQUENCE [LARGE SCALE GENOMIC DNA]</scope>
    <source>
        <strain evidence="2 3">NRMC-F 0142</strain>
    </source>
</reference>
<keyword evidence="1" id="KW-0472">Membrane</keyword>
<keyword evidence="1" id="KW-1133">Transmembrane helix</keyword>
<keyword evidence="1" id="KW-0812">Transmembrane</keyword>
<dbReference type="RefSeq" id="WP_286004487.1">
    <property type="nucleotide sequence ID" value="NZ_JASVEJ010000028.1"/>
</dbReference>
<proteinExistence type="predicted"/>
<keyword evidence="3" id="KW-1185">Reference proteome</keyword>
<dbReference type="Proteomes" id="UP001230986">
    <property type="component" value="Unassembled WGS sequence"/>
</dbReference>
<protein>
    <submittedName>
        <fullName evidence="2">Uncharacterized protein</fullName>
    </submittedName>
</protein>
<accession>A0ABT7LZ88</accession>
<evidence type="ECO:0000313" key="3">
    <source>
        <dbReference type="Proteomes" id="UP001230986"/>
    </source>
</evidence>
<organism evidence="2 3">
    <name type="scientific">Geitlerinema calcuttense NRMC-F 0142</name>
    <dbReference type="NCBI Taxonomy" id="2922238"/>
    <lineage>
        <taxon>Bacteria</taxon>
        <taxon>Bacillati</taxon>
        <taxon>Cyanobacteriota</taxon>
        <taxon>Cyanophyceae</taxon>
        <taxon>Geitlerinematales</taxon>
        <taxon>Geitlerinemataceae</taxon>
        <taxon>Geitlerinema</taxon>
    </lineage>
</organism>
<comment type="caution">
    <text evidence="2">The sequence shown here is derived from an EMBL/GenBank/DDBJ whole genome shotgun (WGS) entry which is preliminary data.</text>
</comment>
<dbReference type="EMBL" id="JASVEJ010000028">
    <property type="protein sequence ID" value="MDL5057308.1"/>
    <property type="molecule type" value="Genomic_DNA"/>
</dbReference>
<evidence type="ECO:0000256" key="1">
    <source>
        <dbReference type="SAM" id="Phobius"/>
    </source>
</evidence>
<evidence type="ECO:0000313" key="2">
    <source>
        <dbReference type="EMBL" id="MDL5057308.1"/>
    </source>
</evidence>